<dbReference type="Proteomes" id="UP001516023">
    <property type="component" value="Unassembled WGS sequence"/>
</dbReference>
<feature type="region of interest" description="Disordered" evidence="1">
    <location>
        <begin position="143"/>
        <end position="178"/>
    </location>
</feature>
<keyword evidence="3" id="KW-1185">Reference proteome</keyword>
<evidence type="ECO:0000313" key="3">
    <source>
        <dbReference type="Proteomes" id="UP001516023"/>
    </source>
</evidence>
<sequence>MEQPSRNVVMEMEMSVLSGLNMIEDESEYVFVEENEEMDFDVESYDHCDLSPDLSCAASVASGVTLNDLIQDVGSSMVSLEDDRNDGESKHADSMDVQNDESGDFAMNDFNPHNGRRLCNKKRRKKLKMLKKAAAAAHFESLRKAQSMPTDRVSVSERTAPERTSRSKPSSSVKSKKVHNLAVACAHESLAAFREEVVAGKQKKASIVNYVL</sequence>
<organism evidence="2 3">
    <name type="scientific">Cyclotella cryptica</name>
    <dbReference type="NCBI Taxonomy" id="29204"/>
    <lineage>
        <taxon>Eukaryota</taxon>
        <taxon>Sar</taxon>
        <taxon>Stramenopiles</taxon>
        <taxon>Ochrophyta</taxon>
        <taxon>Bacillariophyta</taxon>
        <taxon>Coscinodiscophyceae</taxon>
        <taxon>Thalassiosirophycidae</taxon>
        <taxon>Stephanodiscales</taxon>
        <taxon>Stephanodiscaceae</taxon>
        <taxon>Cyclotella</taxon>
    </lineage>
</organism>
<protein>
    <submittedName>
        <fullName evidence="2">Uncharacterized protein</fullName>
    </submittedName>
</protein>
<gene>
    <name evidence="2" type="ORF">HJC23_010266</name>
</gene>
<evidence type="ECO:0000313" key="2">
    <source>
        <dbReference type="EMBL" id="KAL3793694.1"/>
    </source>
</evidence>
<evidence type="ECO:0000256" key="1">
    <source>
        <dbReference type="SAM" id="MobiDB-lite"/>
    </source>
</evidence>
<accession>A0ABD3Q1F3</accession>
<comment type="caution">
    <text evidence="2">The sequence shown here is derived from an EMBL/GenBank/DDBJ whole genome shotgun (WGS) entry which is preliminary data.</text>
</comment>
<reference evidence="2 3" key="1">
    <citation type="journal article" date="2020" name="G3 (Bethesda)">
        <title>Improved Reference Genome for Cyclotella cryptica CCMP332, a Model for Cell Wall Morphogenesis, Salinity Adaptation, and Lipid Production in Diatoms (Bacillariophyta).</title>
        <authorList>
            <person name="Roberts W.R."/>
            <person name="Downey K.M."/>
            <person name="Ruck E.C."/>
            <person name="Traller J.C."/>
            <person name="Alverson A.J."/>
        </authorList>
    </citation>
    <scope>NUCLEOTIDE SEQUENCE [LARGE SCALE GENOMIC DNA]</scope>
    <source>
        <strain evidence="2 3">CCMP332</strain>
    </source>
</reference>
<proteinExistence type="predicted"/>
<dbReference type="AlphaFoldDB" id="A0ABD3Q1F3"/>
<dbReference type="EMBL" id="JABMIG020000089">
    <property type="protein sequence ID" value="KAL3793694.1"/>
    <property type="molecule type" value="Genomic_DNA"/>
</dbReference>
<name>A0ABD3Q1F3_9STRA</name>